<dbReference type="PANTHER" id="PTHR23502">
    <property type="entry name" value="MAJOR FACILITATOR SUPERFAMILY"/>
    <property type="match status" value="1"/>
</dbReference>
<dbReference type="CDD" id="cd17323">
    <property type="entry name" value="MFS_Tpo1_MDR_like"/>
    <property type="match status" value="1"/>
</dbReference>
<evidence type="ECO:0000256" key="2">
    <source>
        <dbReference type="ARBA" id="ARBA00022692"/>
    </source>
</evidence>
<sequence length="579" mass="64317">MEAAIRDAPFGQLVRYLTKNKYFKYPEEQPDFHLPDAWLHLLNESSASTIGDEKVSPQDTKESSEPLSRTSTQTSLTATDIRLQLEEQHEIEKTKSIPITPKKTKDGAILVDWYYTDDSENPHNWTNRKRALIATIICLYTFVVYTTSAIYTSSLEGVMKEFGVDTLIATLGLSLYVLGYGIGPLVFSPLSEIPVIGRNPVYIITMFLFVIISIPTALVKNFAGLLVLRFLQGFFGSPCLASGGASIQDMYSLMSLPYAMMAWVSAAYCGPALGPLLSGFAVPVKGWRWSLYESIWASAPVLILMFVFLPETSTATILLRRAARLRKIHNNSRFMSQSEIDQKNMRVSAIAVDALIKPLEITIKDPAVLFVQIYTAIIYGIYYSFFEVFPLVYPVDYGMNLGQIGLVFLCIMVSCIVGIALYVAYIHYWMNPRIRRYGFGAQESRLLPALPASFGPTIGLFLFAWTARSSIHWIAPTIGITIYGATVFIVMQCIFVYIPLSYPQYAASLFAANDFFRSALACGSVLFAHPLFGNLGVARGVSLLGGLSVIGIIGIWLLFFFGSKLRALSKFAISEEDSD</sequence>
<proteinExistence type="predicted"/>
<dbReference type="GO" id="GO:1990961">
    <property type="term" value="P:xenobiotic detoxification by transmembrane export across the plasma membrane"/>
    <property type="evidence" value="ECO:0007669"/>
    <property type="project" value="TreeGrafter"/>
</dbReference>
<feature type="transmembrane region" description="Helical" evidence="6">
    <location>
        <begin position="406"/>
        <end position="425"/>
    </location>
</feature>
<evidence type="ECO:0000256" key="1">
    <source>
        <dbReference type="ARBA" id="ARBA00004141"/>
    </source>
</evidence>
<keyword evidence="2 6" id="KW-0812">Transmembrane</keyword>
<feature type="transmembrane region" description="Helical" evidence="6">
    <location>
        <begin position="225"/>
        <end position="247"/>
    </location>
</feature>
<name>A0A9W4HS14_PENOL</name>
<dbReference type="InterPro" id="IPR020846">
    <property type="entry name" value="MFS_dom"/>
</dbReference>
<dbReference type="GO" id="GO:0005886">
    <property type="term" value="C:plasma membrane"/>
    <property type="evidence" value="ECO:0007669"/>
    <property type="project" value="TreeGrafter"/>
</dbReference>
<evidence type="ECO:0000313" key="8">
    <source>
        <dbReference type="EMBL" id="CAG8109816.1"/>
    </source>
</evidence>
<dbReference type="EMBL" id="CAJVOS010000025">
    <property type="protein sequence ID" value="CAG8109816.1"/>
    <property type="molecule type" value="Genomic_DNA"/>
</dbReference>
<feature type="transmembrane region" description="Helical" evidence="6">
    <location>
        <begin position="199"/>
        <end position="219"/>
    </location>
</feature>
<evidence type="ECO:0000256" key="4">
    <source>
        <dbReference type="ARBA" id="ARBA00023136"/>
    </source>
</evidence>
<comment type="subcellular location">
    <subcellularLocation>
        <location evidence="1">Membrane</location>
        <topology evidence="1">Multi-pass membrane protein</topology>
    </subcellularLocation>
</comment>
<feature type="transmembrane region" description="Helical" evidence="6">
    <location>
        <begin position="505"/>
        <end position="528"/>
    </location>
</feature>
<dbReference type="AlphaFoldDB" id="A0A9W4HS14"/>
<gene>
    <name evidence="8" type="ORF">POLS_LOCUS4916</name>
</gene>
<dbReference type="FunFam" id="1.20.1250.20:FF:000011">
    <property type="entry name" value="MFS multidrug transporter, putative"/>
    <property type="match status" value="1"/>
</dbReference>
<feature type="transmembrane region" description="Helical" evidence="6">
    <location>
        <begin position="367"/>
        <end position="386"/>
    </location>
</feature>
<feature type="compositionally biased region" description="Basic and acidic residues" evidence="5">
    <location>
        <begin position="51"/>
        <end position="64"/>
    </location>
</feature>
<feature type="transmembrane region" description="Helical" evidence="6">
    <location>
        <begin position="294"/>
        <end position="319"/>
    </location>
</feature>
<dbReference type="PROSITE" id="PS50850">
    <property type="entry name" value="MFS"/>
    <property type="match status" value="1"/>
</dbReference>
<feature type="transmembrane region" description="Helical" evidence="6">
    <location>
        <begin position="259"/>
        <end position="282"/>
    </location>
</feature>
<dbReference type="PANTHER" id="PTHR23502:SF23">
    <property type="entry name" value="FLUCONAZOLE RESISTANCE PROTEIN 1"/>
    <property type="match status" value="1"/>
</dbReference>
<evidence type="ECO:0000313" key="9">
    <source>
        <dbReference type="Proteomes" id="UP001153618"/>
    </source>
</evidence>
<dbReference type="Gene3D" id="1.20.1250.20">
    <property type="entry name" value="MFS general substrate transporter like domains"/>
    <property type="match status" value="1"/>
</dbReference>
<dbReference type="Pfam" id="PF07690">
    <property type="entry name" value="MFS_1"/>
    <property type="match status" value="1"/>
</dbReference>
<reference evidence="8" key="1">
    <citation type="submission" date="2021-07" db="EMBL/GenBank/DDBJ databases">
        <authorList>
            <person name="Branca A.L. A."/>
        </authorList>
    </citation>
    <scope>NUCLEOTIDE SEQUENCE</scope>
</reference>
<dbReference type="GO" id="GO:0015244">
    <property type="term" value="F:fluconazole transmembrane transporter activity"/>
    <property type="evidence" value="ECO:0007669"/>
    <property type="project" value="TreeGrafter"/>
</dbReference>
<feature type="transmembrane region" description="Helical" evidence="6">
    <location>
        <begin position="131"/>
        <end position="154"/>
    </location>
</feature>
<evidence type="ECO:0000259" key="7">
    <source>
        <dbReference type="PROSITE" id="PS50850"/>
    </source>
</evidence>
<dbReference type="InterPro" id="IPR011701">
    <property type="entry name" value="MFS"/>
</dbReference>
<keyword evidence="3 6" id="KW-1133">Transmembrane helix</keyword>
<feature type="domain" description="Major facilitator superfamily (MFS) profile" evidence="7">
    <location>
        <begin position="133"/>
        <end position="566"/>
    </location>
</feature>
<feature type="compositionally biased region" description="Polar residues" evidence="5">
    <location>
        <begin position="65"/>
        <end position="75"/>
    </location>
</feature>
<comment type="caution">
    <text evidence="8">The sequence shown here is derived from an EMBL/GenBank/DDBJ whole genome shotgun (WGS) entry which is preliminary data.</text>
</comment>
<evidence type="ECO:0000256" key="6">
    <source>
        <dbReference type="SAM" id="Phobius"/>
    </source>
</evidence>
<dbReference type="Proteomes" id="UP001153618">
    <property type="component" value="Unassembled WGS sequence"/>
</dbReference>
<dbReference type="SUPFAM" id="SSF103473">
    <property type="entry name" value="MFS general substrate transporter"/>
    <property type="match status" value="1"/>
</dbReference>
<keyword evidence="9" id="KW-1185">Reference proteome</keyword>
<protein>
    <recommendedName>
        <fullName evidence="7">Major facilitator superfamily (MFS) profile domain-containing protein</fullName>
    </recommendedName>
</protein>
<keyword evidence="4 6" id="KW-0472">Membrane</keyword>
<evidence type="ECO:0000256" key="3">
    <source>
        <dbReference type="ARBA" id="ARBA00022989"/>
    </source>
</evidence>
<accession>A0A9W4HS14</accession>
<feature type="transmembrane region" description="Helical" evidence="6">
    <location>
        <begin position="446"/>
        <end position="467"/>
    </location>
</feature>
<feature type="transmembrane region" description="Helical" evidence="6">
    <location>
        <begin position="540"/>
        <end position="561"/>
    </location>
</feature>
<feature type="transmembrane region" description="Helical" evidence="6">
    <location>
        <begin position="166"/>
        <end position="187"/>
    </location>
</feature>
<feature type="region of interest" description="Disordered" evidence="5">
    <location>
        <begin position="49"/>
        <end position="75"/>
    </location>
</feature>
<dbReference type="OrthoDB" id="3357846at2759"/>
<organism evidence="8 9">
    <name type="scientific">Penicillium olsonii</name>
    <dbReference type="NCBI Taxonomy" id="99116"/>
    <lineage>
        <taxon>Eukaryota</taxon>
        <taxon>Fungi</taxon>
        <taxon>Dikarya</taxon>
        <taxon>Ascomycota</taxon>
        <taxon>Pezizomycotina</taxon>
        <taxon>Eurotiomycetes</taxon>
        <taxon>Eurotiomycetidae</taxon>
        <taxon>Eurotiales</taxon>
        <taxon>Aspergillaceae</taxon>
        <taxon>Penicillium</taxon>
    </lineage>
</organism>
<dbReference type="InterPro" id="IPR036259">
    <property type="entry name" value="MFS_trans_sf"/>
</dbReference>
<evidence type="ECO:0000256" key="5">
    <source>
        <dbReference type="SAM" id="MobiDB-lite"/>
    </source>
</evidence>
<feature type="transmembrane region" description="Helical" evidence="6">
    <location>
        <begin position="473"/>
        <end position="498"/>
    </location>
</feature>